<dbReference type="STRING" id="319652.IV80_GL001970"/>
<keyword evidence="2" id="KW-1185">Reference proteome</keyword>
<dbReference type="PATRIC" id="fig|319652.3.peg.2005"/>
<dbReference type="AlphaFoldDB" id="A0A0R2IKR4"/>
<accession>A0A0R2IKR4</accession>
<dbReference type="EMBL" id="JQBR01000009">
    <property type="protein sequence ID" value="KRN65464.1"/>
    <property type="molecule type" value="Genomic_DNA"/>
</dbReference>
<comment type="caution">
    <text evidence="1">The sequence shown here is derived from an EMBL/GenBank/DDBJ whole genome shotgun (WGS) entry which is preliminary data.</text>
</comment>
<reference evidence="1 2" key="1">
    <citation type="journal article" date="2015" name="Genome Announc.">
        <title>Expanding the biotechnology potential of lactobacilli through comparative genomics of 213 strains and associated genera.</title>
        <authorList>
            <person name="Sun Z."/>
            <person name="Harris H.M."/>
            <person name="McCann A."/>
            <person name="Guo C."/>
            <person name="Argimon S."/>
            <person name="Zhang W."/>
            <person name="Yang X."/>
            <person name="Jeffery I.B."/>
            <person name="Cooney J.C."/>
            <person name="Kagawa T.F."/>
            <person name="Liu W."/>
            <person name="Song Y."/>
            <person name="Salvetti E."/>
            <person name="Wrobel A."/>
            <person name="Rasinkangas P."/>
            <person name="Parkhill J."/>
            <person name="Rea M.C."/>
            <person name="O'Sullivan O."/>
            <person name="Ritari J."/>
            <person name="Douillard F.P."/>
            <person name="Paul Ross R."/>
            <person name="Yang R."/>
            <person name="Briner A.E."/>
            <person name="Felis G.E."/>
            <person name="de Vos W.M."/>
            <person name="Barrangou R."/>
            <person name="Klaenhammer T.R."/>
            <person name="Caufield P.W."/>
            <person name="Cui Y."/>
            <person name="Zhang H."/>
            <person name="O'Toole P.W."/>
        </authorList>
    </citation>
    <scope>NUCLEOTIDE SEQUENCE [LARGE SCALE GENOMIC DNA]</scope>
    <source>
        <strain evidence="1 2">DSM 17757</strain>
    </source>
</reference>
<protein>
    <submittedName>
        <fullName evidence="1">Uncharacterized protein</fullName>
    </submittedName>
</protein>
<evidence type="ECO:0000313" key="1">
    <source>
        <dbReference type="EMBL" id="KRN65464.1"/>
    </source>
</evidence>
<gene>
    <name evidence="1" type="ORF">IV80_GL001970</name>
</gene>
<organism evidence="1 2">
    <name type="scientific">Pediococcus cellicola</name>
    <dbReference type="NCBI Taxonomy" id="319652"/>
    <lineage>
        <taxon>Bacteria</taxon>
        <taxon>Bacillati</taxon>
        <taxon>Bacillota</taxon>
        <taxon>Bacilli</taxon>
        <taxon>Lactobacillales</taxon>
        <taxon>Lactobacillaceae</taxon>
        <taxon>Pediococcus</taxon>
    </lineage>
</organism>
<dbReference type="Proteomes" id="UP000051568">
    <property type="component" value="Unassembled WGS sequence"/>
</dbReference>
<sequence length="119" mass="12995">MLGILSKSGVGQMISVFDVVRISRIDHALVNSRQLVITDAQGKPNGLLTDLVKDVIEKINIFMTISLSTTVDDVLVALSKNTPLPADALVEYEKILTETVVNINFAPRKGVIELVLDHQ</sequence>
<proteinExistence type="predicted"/>
<name>A0A0R2IKR4_9LACO</name>
<evidence type="ECO:0000313" key="2">
    <source>
        <dbReference type="Proteomes" id="UP000051568"/>
    </source>
</evidence>